<accession>A0A9Q1LTG7</accession>
<gene>
    <name evidence="2" type="ORF">K7X08_017284</name>
</gene>
<evidence type="ECO:0000313" key="3">
    <source>
        <dbReference type="Proteomes" id="UP001152561"/>
    </source>
</evidence>
<comment type="caution">
    <text evidence="2">The sequence shown here is derived from an EMBL/GenBank/DDBJ whole genome shotgun (WGS) entry which is preliminary data.</text>
</comment>
<keyword evidence="1" id="KW-0812">Transmembrane</keyword>
<sequence length="187" mass="21215">MQRRENNVQSFEKLRQVRRNLDQAKTILEALIKNEIELFEDTLALPGFPSFPSNVGSSEEEYVDSDDSAISRPYAQAAVSPNLTFIDSKPVMASAGSMRRELKRRYVPHGWLHKLGDRSRNEGKYALVIFQGFEPIMDFDDSGEGKESYGIIVSFAMVACLFVLLLQDVSFLLLYRMSGQLSEYMAN</sequence>
<dbReference type="EMBL" id="JAJAGQ010000013">
    <property type="protein sequence ID" value="KAJ8544701.1"/>
    <property type="molecule type" value="Genomic_DNA"/>
</dbReference>
<evidence type="ECO:0000256" key="1">
    <source>
        <dbReference type="SAM" id="Phobius"/>
    </source>
</evidence>
<dbReference type="OrthoDB" id="1823455at2759"/>
<keyword evidence="3" id="KW-1185">Reference proteome</keyword>
<organism evidence="2 3">
    <name type="scientific">Anisodus acutangulus</name>
    <dbReference type="NCBI Taxonomy" id="402998"/>
    <lineage>
        <taxon>Eukaryota</taxon>
        <taxon>Viridiplantae</taxon>
        <taxon>Streptophyta</taxon>
        <taxon>Embryophyta</taxon>
        <taxon>Tracheophyta</taxon>
        <taxon>Spermatophyta</taxon>
        <taxon>Magnoliopsida</taxon>
        <taxon>eudicotyledons</taxon>
        <taxon>Gunneridae</taxon>
        <taxon>Pentapetalae</taxon>
        <taxon>asterids</taxon>
        <taxon>lamiids</taxon>
        <taxon>Solanales</taxon>
        <taxon>Solanaceae</taxon>
        <taxon>Solanoideae</taxon>
        <taxon>Hyoscyameae</taxon>
        <taxon>Anisodus</taxon>
    </lineage>
</organism>
<evidence type="ECO:0000313" key="2">
    <source>
        <dbReference type="EMBL" id="KAJ8544701.1"/>
    </source>
</evidence>
<dbReference type="Proteomes" id="UP001152561">
    <property type="component" value="Unassembled WGS sequence"/>
</dbReference>
<dbReference type="AlphaFoldDB" id="A0A9Q1LTG7"/>
<keyword evidence="1" id="KW-0472">Membrane</keyword>
<proteinExistence type="predicted"/>
<protein>
    <submittedName>
        <fullName evidence="2">Uncharacterized protein</fullName>
    </submittedName>
</protein>
<feature type="transmembrane region" description="Helical" evidence="1">
    <location>
        <begin position="149"/>
        <end position="175"/>
    </location>
</feature>
<reference evidence="3" key="1">
    <citation type="journal article" date="2023" name="Proc. Natl. Acad. Sci. U.S.A.">
        <title>Genomic and structural basis for evolution of tropane alkaloid biosynthesis.</title>
        <authorList>
            <person name="Wanga Y.-J."/>
            <person name="Taina T."/>
            <person name="Yua J.-Y."/>
            <person name="Lia J."/>
            <person name="Xua B."/>
            <person name="Chenc J."/>
            <person name="D'Auriad J.C."/>
            <person name="Huanga J.-P."/>
            <person name="Huanga S.-X."/>
        </authorList>
    </citation>
    <scope>NUCLEOTIDE SEQUENCE [LARGE SCALE GENOMIC DNA]</scope>
    <source>
        <strain evidence="3">cv. KIB-2019</strain>
    </source>
</reference>
<name>A0A9Q1LTG7_9SOLA</name>
<keyword evidence="1" id="KW-1133">Transmembrane helix</keyword>